<sequence length="343" mass="38206">MKHRTFFWFILPSLAAMILFIALPTVSVAIQSLFVEHEQVMVEVENCGPFKCETVLQVDTEATAVLQEEAPLGRFNGLRTYANRKHLAFEQVGVAWDETETFGAFFSELLNLPFYKALIFTLTYTFVVTPLVVVFGLGVALAVNRVPSLLKGPTIFVSLLPMIVTPLVGALIIFWMVDADGIIGATLQRIFNDPNLSLKASTPLTWIMLIVYGIWSSTPFSFIVFYAGLQTVPKETLEAAKIDGATRWQAVRFVVVPYMMPLVVFITLMQLMDNFRMLEPILAFQASAKATSLSYIIYNDLRGGDIPQFGSAGASSIMTIIGVAILLTPVLIRTWRDFNRKRA</sequence>
<dbReference type="GeneID" id="55492605"/>
<accession>A0A0P1EDC2</accession>
<dbReference type="RefSeq" id="WP_058276901.1">
    <property type="nucleotide sequence ID" value="NZ_CYPU01000022.1"/>
</dbReference>
<dbReference type="Pfam" id="PF00528">
    <property type="entry name" value="BPD_transp_1"/>
    <property type="match status" value="1"/>
</dbReference>
<feature type="transmembrane region" description="Helical" evidence="7">
    <location>
        <begin position="155"/>
        <end position="177"/>
    </location>
</feature>
<evidence type="ECO:0000256" key="7">
    <source>
        <dbReference type="RuleBase" id="RU363032"/>
    </source>
</evidence>
<reference evidence="9 10" key="1">
    <citation type="submission" date="2015-09" db="EMBL/GenBank/DDBJ databases">
        <authorList>
            <consortium name="Swine Surveillance"/>
        </authorList>
    </citation>
    <scope>NUCLEOTIDE SEQUENCE [LARGE SCALE GENOMIC DNA]</scope>
    <source>
        <strain evidence="9 10">CECT 4292</strain>
    </source>
</reference>
<dbReference type="PANTHER" id="PTHR30193:SF37">
    <property type="entry name" value="INNER MEMBRANE ABC TRANSPORTER PERMEASE PROTEIN YCJO"/>
    <property type="match status" value="1"/>
</dbReference>
<proteinExistence type="inferred from homology"/>
<comment type="subcellular location">
    <subcellularLocation>
        <location evidence="1 7">Cell membrane</location>
        <topology evidence="1 7">Multi-pass membrane protein</topology>
    </subcellularLocation>
</comment>
<keyword evidence="3" id="KW-1003">Cell membrane</keyword>
<evidence type="ECO:0000313" key="10">
    <source>
        <dbReference type="Proteomes" id="UP000050783"/>
    </source>
</evidence>
<dbReference type="GO" id="GO:0005886">
    <property type="term" value="C:plasma membrane"/>
    <property type="evidence" value="ECO:0007669"/>
    <property type="project" value="UniProtKB-SubCell"/>
</dbReference>
<dbReference type="EMBL" id="CYPU01000022">
    <property type="protein sequence ID" value="CUH47179.1"/>
    <property type="molecule type" value="Genomic_DNA"/>
</dbReference>
<feature type="transmembrane region" description="Helical" evidence="7">
    <location>
        <begin position="250"/>
        <end position="272"/>
    </location>
</feature>
<evidence type="ECO:0000256" key="4">
    <source>
        <dbReference type="ARBA" id="ARBA00022692"/>
    </source>
</evidence>
<evidence type="ECO:0000313" key="9">
    <source>
        <dbReference type="EMBL" id="CUH47179.1"/>
    </source>
</evidence>
<dbReference type="AlphaFoldDB" id="A0A0P1EDC2"/>
<evidence type="ECO:0000256" key="2">
    <source>
        <dbReference type="ARBA" id="ARBA00022448"/>
    </source>
</evidence>
<evidence type="ECO:0000256" key="6">
    <source>
        <dbReference type="ARBA" id="ARBA00023136"/>
    </source>
</evidence>
<dbReference type="PANTHER" id="PTHR30193">
    <property type="entry name" value="ABC TRANSPORTER PERMEASE PROTEIN"/>
    <property type="match status" value="1"/>
</dbReference>
<dbReference type="InterPro" id="IPR035906">
    <property type="entry name" value="MetI-like_sf"/>
</dbReference>
<feature type="domain" description="ABC transmembrane type-1" evidence="8">
    <location>
        <begin position="118"/>
        <end position="330"/>
    </location>
</feature>
<keyword evidence="5 7" id="KW-1133">Transmembrane helix</keyword>
<dbReference type="PROSITE" id="PS50928">
    <property type="entry name" value="ABC_TM1"/>
    <property type="match status" value="1"/>
</dbReference>
<comment type="similarity">
    <text evidence="7">Belongs to the binding-protein-dependent transport system permease family.</text>
</comment>
<dbReference type="SUPFAM" id="SSF161098">
    <property type="entry name" value="MetI-like"/>
    <property type="match status" value="1"/>
</dbReference>
<dbReference type="Gene3D" id="1.10.3720.10">
    <property type="entry name" value="MetI-like"/>
    <property type="match status" value="1"/>
</dbReference>
<gene>
    <name evidence="9" type="primary">ycjO_1</name>
    <name evidence="9" type="ORF">RUA4292_01347</name>
</gene>
<evidence type="ECO:0000256" key="3">
    <source>
        <dbReference type="ARBA" id="ARBA00022475"/>
    </source>
</evidence>
<protein>
    <submittedName>
        <fullName evidence="9">Inner membrane ABC transporter permease protein YcjO</fullName>
    </submittedName>
</protein>
<feature type="transmembrane region" description="Helical" evidence="7">
    <location>
        <begin position="204"/>
        <end position="229"/>
    </location>
</feature>
<dbReference type="InterPro" id="IPR051393">
    <property type="entry name" value="ABC_transporter_permease"/>
</dbReference>
<dbReference type="InterPro" id="IPR000515">
    <property type="entry name" value="MetI-like"/>
</dbReference>
<dbReference type="CDD" id="cd06261">
    <property type="entry name" value="TM_PBP2"/>
    <property type="match status" value="1"/>
</dbReference>
<name>A0A0P1EDC2_9RHOB</name>
<keyword evidence="2 7" id="KW-0813">Transport</keyword>
<keyword evidence="4 7" id="KW-0812">Transmembrane</keyword>
<evidence type="ECO:0000259" key="8">
    <source>
        <dbReference type="PROSITE" id="PS50928"/>
    </source>
</evidence>
<organism evidence="9 10">
    <name type="scientific">Ruegeria atlantica</name>
    <dbReference type="NCBI Taxonomy" id="81569"/>
    <lineage>
        <taxon>Bacteria</taxon>
        <taxon>Pseudomonadati</taxon>
        <taxon>Pseudomonadota</taxon>
        <taxon>Alphaproteobacteria</taxon>
        <taxon>Rhodobacterales</taxon>
        <taxon>Roseobacteraceae</taxon>
        <taxon>Ruegeria</taxon>
    </lineage>
</organism>
<feature type="transmembrane region" description="Helical" evidence="7">
    <location>
        <begin position="309"/>
        <end position="332"/>
    </location>
</feature>
<evidence type="ECO:0000256" key="5">
    <source>
        <dbReference type="ARBA" id="ARBA00022989"/>
    </source>
</evidence>
<dbReference type="GO" id="GO:0055085">
    <property type="term" value="P:transmembrane transport"/>
    <property type="evidence" value="ECO:0007669"/>
    <property type="project" value="InterPro"/>
</dbReference>
<dbReference type="Proteomes" id="UP000050783">
    <property type="component" value="Unassembled WGS sequence"/>
</dbReference>
<feature type="transmembrane region" description="Helical" evidence="7">
    <location>
        <begin position="117"/>
        <end position="143"/>
    </location>
</feature>
<evidence type="ECO:0000256" key="1">
    <source>
        <dbReference type="ARBA" id="ARBA00004651"/>
    </source>
</evidence>
<dbReference type="OrthoDB" id="8417460at2"/>
<keyword evidence="6 7" id="KW-0472">Membrane</keyword>